<organism evidence="2 3">
    <name type="scientific">Spirulina subsalsa FACHB-351</name>
    <dbReference type="NCBI Taxonomy" id="234711"/>
    <lineage>
        <taxon>Bacteria</taxon>
        <taxon>Bacillati</taxon>
        <taxon>Cyanobacteriota</taxon>
        <taxon>Cyanophyceae</taxon>
        <taxon>Spirulinales</taxon>
        <taxon>Spirulinaceae</taxon>
        <taxon>Spirulina</taxon>
    </lineage>
</organism>
<dbReference type="RefSeq" id="WP_265264774.1">
    <property type="nucleotide sequence ID" value="NZ_JAIHOM010000051.1"/>
</dbReference>
<name>A0ABT3L680_9CYAN</name>
<keyword evidence="3" id="KW-1185">Reference proteome</keyword>
<dbReference type="Pfam" id="PF00535">
    <property type="entry name" value="Glycos_transf_2"/>
    <property type="match status" value="1"/>
</dbReference>
<accession>A0ABT3L680</accession>
<dbReference type="InterPro" id="IPR001173">
    <property type="entry name" value="Glyco_trans_2-like"/>
</dbReference>
<evidence type="ECO:0000313" key="2">
    <source>
        <dbReference type="EMBL" id="MCW6036947.1"/>
    </source>
</evidence>
<comment type="caution">
    <text evidence="2">The sequence shown here is derived from an EMBL/GenBank/DDBJ whole genome shotgun (WGS) entry which is preliminary data.</text>
</comment>
<feature type="domain" description="Glycosyltransferase 2-like" evidence="1">
    <location>
        <begin position="14"/>
        <end position="120"/>
    </location>
</feature>
<dbReference type="PANTHER" id="PTHR22916">
    <property type="entry name" value="GLYCOSYLTRANSFERASE"/>
    <property type="match status" value="1"/>
</dbReference>
<dbReference type="EMBL" id="JAIHOM010000051">
    <property type="protein sequence ID" value="MCW6036947.1"/>
    <property type="molecule type" value="Genomic_DNA"/>
</dbReference>
<reference evidence="2 3" key="1">
    <citation type="submission" date="2021-08" db="EMBL/GenBank/DDBJ databases">
        <title>Draft genome sequence of Spirulina subsalsa with high tolerance to salinity and hype-accumulation of phycocyanin.</title>
        <authorList>
            <person name="Pei H."/>
            <person name="Jiang L."/>
        </authorList>
    </citation>
    <scope>NUCLEOTIDE SEQUENCE [LARGE SCALE GENOMIC DNA]</scope>
    <source>
        <strain evidence="2 3">FACHB-351</strain>
    </source>
</reference>
<dbReference type="SUPFAM" id="SSF53448">
    <property type="entry name" value="Nucleotide-diphospho-sugar transferases"/>
    <property type="match status" value="1"/>
</dbReference>
<dbReference type="PANTHER" id="PTHR22916:SF3">
    <property type="entry name" value="UDP-GLCNAC:BETAGAL BETA-1,3-N-ACETYLGLUCOSAMINYLTRANSFERASE-LIKE PROTEIN 1"/>
    <property type="match status" value="1"/>
</dbReference>
<dbReference type="Gene3D" id="3.90.550.10">
    <property type="entry name" value="Spore Coat Polysaccharide Biosynthesis Protein SpsA, Chain A"/>
    <property type="match status" value="1"/>
</dbReference>
<gene>
    <name evidence="2" type="ORF">K4A83_11825</name>
</gene>
<sequence length="287" mass="32778">MSWTGVSLSQVKLSIALVTRNRPESLNRCLESVRSQNCQPYEIVVSDDSDPDHRSTTQAIAKQWHCRYILGPGRGLYANRNHVAFACLGTHIRTMDDDHILPPGHLAQCLAALEQDPFSIWTTGEIGYINGEYCATAHRANQLCKSGVGITIENLDDNWGIADGSTIYPRAIFDQGLTMLEDYRYGSSYLEFGAYLYYHGFRSRCIPNAYIEHYGDEMTITRYNSTILESYLYASLCFNLYCQKSYTNAIKYATIYLWKLRQDGPIFPRLNRVLNHIQQRWGKVPIS</sequence>
<proteinExistence type="predicted"/>
<evidence type="ECO:0000259" key="1">
    <source>
        <dbReference type="Pfam" id="PF00535"/>
    </source>
</evidence>
<dbReference type="CDD" id="cd00761">
    <property type="entry name" value="Glyco_tranf_GTA_type"/>
    <property type="match status" value="1"/>
</dbReference>
<evidence type="ECO:0000313" key="3">
    <source>
        <dbReference type="Proteomes" id="UP001526426"/>
    </source>
</evidence>
<dbReference type="Proteomes" id="UP001526426">
    <property type="component" value="Unassembled WGS sequence"/>
</dbReference>
<protein>
    <submittedName>
        <fullName evidence="2">Glycosyltransferase</fullName>
    </submittedName>
</protein>
<dbReference type="InterPro" id="IPR029044">
    <property type="entry name" value="Nucleotide-diphossugar_trans"/>
</dbReference>